<dbReference type="Proteomes" id="UP000007266">
    <property type="component" value="Linkage group 3"/>
</dbReference>
<evidence type="ECO:0000313" key="2">
    <source>
        <dbReference type="Proteomes" id="UP000007266"/>
    </source>
</evidence>
<name>D6WFY8_TRICA</name>
<keyword evidence="2" id="KW-1185">Reference proteome</keyword>
<dbReference type="EMBL" id="KQ971328">
    <property type="protein sequence ID" value="EFA00953.1"/>
    <property type="molecule type" value="Genomic_DNA"/>
</dbReference>
<dbReference type="HOGENOM" id="CLU_1442822_0_0_1"/>
<proteinExistence type="predicted"/>
<dbReference type="InParanoid" id="D6WFY8"/>
<protein>
    <submittedName>
        <fullName evidence="1">Uncharacterized protein</fullName>
    </submittedName>
</protein>
<dbReference type="AlphaFoldDB" id="D6WFY8"/>
<evidence type="ECO:0000313" key="1">
    <source>
        <dbReference type="EMBL" id="EFA00953.1"/>
    </source>
</evidence>
<sequence>MPLLAVLHPNETYRPTRQQGQERSYLPFLRALFIRKRTYNAMMTASSTLQSLPKPRPSNTRQGSTNTYFFERFKNRTLTKCRSVGHFAYTLHSDRHDCRLKTTPVFMTPKTHIASESAPRPSEHPATPIINRGKNLQVIIGGRTALMRYSGATDFHDLKTPVVPRGRGTRKRGRLLSEGGAAVEIGGK</sequence>
<reference evidence="1 2" key="2">
    <citation type="journal article" date="2010" name="Nucleic Acids Res.">
        <title>BeetleBase in 2010: revisions to provide comprehensive genomic information for Tribolium castaneum.</title>
        <authorList>
            <person name="Kim H.S."/>
            <person name="Murphy T."/>
            <person name="Xia J."/>
            <person name="Caragea D."/>
            <person name="Park Y."/>
            <person name="Beeman R.W."/>
            <person name="Lorenzen M.D."/>
            <person name="Butcher S."/>
            <person name="Manak J.R."/>
            <person name="Brown S.J."/>
        </authorList>
    </citation>
    <scope>GENOME REANNOTATION</scope>
    <source>
        <strain evidence="1 2">Georgia GA2</strain>
    </source>
</reference>
<gene>
    <name evidence="1" type="primary">GLEAN_03863</name>
    <name evidence="1" type="ORF">TcasGA2_TC003863</name>
</gene>
<reference evidence="1 2" key="1">
    <citation type="journal article" date="2008" name="Nature">
        <title>The genome of the model beetle and pest Tribolium castaneum.</title>
        <authorList>
            <consortium name="Tribolium Genome Sequencing Consortium"/>
            <person name="Richards S."/>
            <person name="Gibbs R.A."/>
            <person name="Weinstock G.M."/>
            <person name="Brown S.J."/>
            <person name="Denell R."/>
            <person name="Beeman R.W."/>
            <person name="Gibbs R."/>
            <person name="Beeman R.W."/>
            <person name="Brown S.J."/>
            <person name="Bucher G."/>
            <person name="Friedrich M."/>
            <person name="Grimmelikhuijzen C.J."/>
            <person name="Klingler M."/>
            <person name="Lorenzen M."/>
            <person name="Richards S."/>
            <person name="Roth S."/>
            <person name="Schroder R."/>
            <person name="Tautz D."/>
            <person name="Zdobnov E.M."/>
            <person name="Muzny D."/>
            <person name="Gibbs R.A."/>
            <person name="Weinstock G.M."/>
            <person name="Attaway T."/>
            <person name="Bell S."/>
            <person name="Buhay C.J."/>
            <person name="Chandrabose M.N."/>
            <person name="Chavez D."/>
            <person name="Clerk-Blankenburg K.P."/>
            <person name="Cree A."/>
            <person name="Dao M."/>
            <person name="Davis C."/>
            <person name="Chacko J."/>
            <person name="Dinh H."/>
            <person name="Dugan-Rocha S."/>
            <person name="Fowler G."/>
            <person name="Garner T.T."/>
            <person name="Garnes J."/>
            <person name="Gnirke A."/>
            <person name="Hawes A."/>
            <person name="Hernandez J."/>
            <person name="Hines S."/>
            <person name="Holder M."/>
            <person name="Hume J."/>
            <person name="Jhangiani S.N."/>
            <person name="Joshi V."/>
            <person name="Khan Z.M."/>
            <person name="Jackson L."/>
            <person name="Kovar C."/>
            <person name="Kowis A."/>
            <person name="Lee S."/>
            <person name="Lewis L.R."/>
            <person name="Margolis J."/>
            <person name="Morgan M."/>
            <person name="Nazareth L.V."/>
            <person name="Nguyen N."/>
            <person name="Okwuonu G."/>
            <person name="Parker D."/>
            <person name="Richards S."/>
            <person name="Ruiz S.J."/>
            <person name="Santibanez J."/>
            <person name="Savard J."/>
            <person name="Scherer S.E."/>
            <person name="Schneider B."/>
            <person name="Sodergren E."/>
            <person name="Tautz D."/>
            <person name="Vattahil S."/>
            <person name="Villasana D."/>
            <person name="White C.S."/>
            <person name="Wright R."/>
            <person name="Park Y."/>
            <person name="Beeman R.W."/>
            <person name="Lord J."/>
            <person name="Oppert B."/>
            <person name="Lorenzen M."/>
            <person name="Brown S."/>
            <person name="Wang L."/>
            <person name="Savard J."/>
            <person name="Tautz D."/>
            <person name="Richards S."/>
            <person name="Weinstock G."/>
            <person name="Gibbs R.A."/>
            <person name="Liu Y."/>
            <person name="Worley K."/>
            <person name="Weinstock G."/>
            <person name="Elsik C.G."/>
            <person name="Reese J.T."/>
            <person name="Elhaik E."/>
            <person name="Landan G."/>
            <person name="Graur D."/>
            <person name="Arensburger P."/>
            <person name="Atkinson P."/>
            <person name="Beeman R.W."/>
            <person name="Beidler J."/>
            <person name="Brown S.J."/>
            <person name="Demuth J.P."/>
            <person name="Drury D.W."/>
            <person name="Du Y.Z."/>
            <person name="Fujiwara H."/>
            <person name="Lorenzen M."/>
            <person name="Maselli V."/>
            <person name="Osanai M."/>
            <person name="Park Y."/>
            <person name="Robertson H.M."/>
            <person name="Tu Z."/>
            <person name="Wang J.J."/>
            <person name="Wang S."/>
            <person name="Richards S."/>
            <person name="Song H."/>
            <person name="Zhang L."/>
            <person name="Sodergren E."/>
            <person name="Werner D."/>
            <person name="Stanke M."/>
            <person name="Morgenstern B."/>
            <person name="Solovyev V."/>
            <person name="Kosarev P."/>
            <person name="Brown G."/>
            <person name="Chen H.C."/>
            <person name="Ermolaeva O."/>
            <person name="Hlavina W."/>
            <person name="Kapustin Y."/>
            <person name="Kiryutin B."/>
            <person name="Kitts P."/>
            <person name="Maglott D."/>
            <person name="Pruitt K."/>
            <person name="Sapojnikov V."/>
            <person name="Souvorov A."/>
            <person name="Mackey A.J."/>
            <person name="Waterhouse R.M."/>
            <person name="Wyder S."/>
            <person name="Zdobnov E.M."/>
            <person name="Zdobnov E.M."/>
            <person name="Wyder S."/>
            <person name="Kriventseva E.V."/>
            <person name="Kadowaki T."/>
            <person name="Bork P."/>
            <person name="Aranda M."/>
            <person name="Bao R."/>
            <person name="Beermann A."/>
            <person name="Berns N."/>
            <person name="Bolognesi R."/>
            <person name="Bonneton F."/>
            <person name="Bopp D."/>
            <person name="Brown S.J."/>
            <person name="Bucher G."/>
            <person name="Butts T."/>
            <person name="Chaumot A."/>
            <person name="Denell R.E."/>
            <person name="Ferrier D.E."/>
            <person name="Friedrich M."/>
            <person name="Gordon C.M."/>
            <person name="Jindra M."/>
            <person name="Klingler M."/>
            <person name="Lan Q."/>
            <person name="Lattorff H.M."/>
            <person name="Laudet V."/>
            <person name="von Levetsow C."/>
            <person name="Liu Z."/>
            <person name="Lutz R."/>
            <person name="Lynch J.A."/>
            <person name="da Fonseca R.N."/>
            <person name="Posnien N."/>
            <person name="Reuter R."/>
            <person name="Roth S."/>
            <person name="Savard J."/>
            <person name="Schinko J.B."/>
            <person name="Schmitt C."/>
            <person name="Schoppmeier M."/>
            <person name="Schroder R."/>
            <person name="Shippy T.D."/>
            <person name="Simonnet F."/>
            <person name="Marques-Souza H."/>
            <person name="Tautz D."/>
            <person name="Tomoyasu Y."/>
            <person name="Trauner J."/>
            <person name="Van der Zee M."/>
            <person name="Vervoort M."/>
            <person name="Wittkopp N."/>
            <person name="Wimmer E.A."/>
            <person name="Yang X."/>
            <person name="Jones A.K."/>
            <person name="Sattelle D.B."/>
            <person name="Ebert P.R."/>
            <person name="Nelson D."/>
            <person name="Scott J.G."/>
            <person name="Beeman R.W."/>
            <person name="Muthukrishnan S."/>
            <person name="Kramer K.J."/>
            <person name="Arakane Y."/>
            <person name="Beeman R.W."/>
            <person name="Zhu Q."/>
            <person name="Hogenkamp D."/>
            <person name="Dixit R."/>
            <person name="Oppert B."/>
            <person name="Jiang H."/>
            <person name="Zou Z."/>
            <person name="Marshall J."/>
            <person name="Elpidina E."/>
            <person name="Vinokurov K."/>
            <person name="Oppert C."/>
            <person name="Zou Z."/>
            <person name="Evans J."/>
            <person name="Lu Z."/>
            <person name="Zhao P."/>
            <person name="Sumathipala N."/>
            <person name="Altincicek B."/>
            <person name="Vilcinskas A."/>
            <person name="Williams M."/>
            <person name="Hultmark D."/>
            <person name="Hetru C."/>
            <person name="Jiang H."/>
            <person name="Grimmelikhuijzen C.J."/>
            <person name="Hauser F."/>
            <person name="Cazzamali G."/>
            <person name="Williamson M."/>
            <person name="Park Y."/>
            <person name="Li B."/>
            <person name="Tanaka Y."/>
            <person name="Predel R."/>
            <person name="Neupert S."/>
            <person name="Schachtner J."/>
            <person name="Verleyen P."/>
            <person name="Raible F."/>
            <person name="Bork P."/>
            <person name="Friedrich M."/>
            <person name="Walden K.K."/>
            <person name="Robertson H.M."/>
            <person name="Angeli S."/>
            <person name="Foret S."/>
            <person name="Bucher G."/>
            <person name="Schuetz S."/>
            <person name="Maleszka R."/>
            <person name="Wimmer E.A."/>
            <person name="Beeman R.W."/>
            <person name="Lorenzen M."/>
            <person name="Tomoyasu Y."/>
            <person name="Miller S.C."/>
            <person name="Grossmann D."/>
            <person name="Bucher G."/>
        </authorList>
    </citation>
    <scope>NUCLEOTIDE SEQUENCE [LARGE SCALE GENOMIC DNA]</scope>
    <source>
        <strain evidence="1 2">Georgia GA2</strain>
    </source>
</reference>
<organism evidence="1 2">
    <name type="scientific">Tribolium castaneum</name>
    <name type="common">Red flour beetle</name>
    <dbReference type="NCBI Taxonomy" id="7070"/>
    <lineage>
        <taxon>Eukaryota</taxon>
        <taxon>Metazoa</taxon>
        <taxon>Ecdysozoa</taxon>
        <taxon>Arthropoda</taxon>
        <taxon>Hexapoda</taxon>
        <taxon>Insecta</taxon>
        <taxon>Pterygota</taxon>
        <taxon>Neoptera</taxon>
        <taxon>Endopterygota</taxon>
        <taxon>Coleoptera</taxon>
        <taxon>Polyphaga</taxon>
        <taxon>Cucujiformia</taxon>
        <taxon>Tenebrionidae</taxon>
        <taxon>Tenebrionidae incertae sedis</taxon>
        <taxon>Tribolium</taxon>
    </lineage>
</organism>
<accession>D6WFY8</accession>